<feature type="transmembrane region" description="Helical" evidence="5">
    <location>
        <begin position="234"/>
        <end position="254"/>
    </location>
</feature>
<protein>
    <submittedName>
        <fullName evidence="9">Uncharacterized protein</fullName>
    </submittedName>
</protein>
<feature type="transmembrane region" description="Helical" evidence="5">
    <location>
        <begin position="284"/>
        <end position="302"/>
    </location>
</feature>
<keyword evidence="4 5" id="KW-0472">Membrane</keyword>
<evidence type="ECO:0000313" key="9">
    <source>
        <dbReference type="EMBL" id="OEF96954.1"/>
    </source>
</evidence>
<reference evidence="9 10" key="1">
    <citation type="submission" date="2016-09" db="EMBL/GenBank/DDBJ databases">
        <title>Draft genome sequence for the type strain of Vulcanibacillus modesticaldus BR, a strictly anaerobic, moderately thermophilic, and nitrate-reducing bacterium from deep sea-hydrothermal vents of the Mid-Atlantic Ridge.</title>
        <authorList>
            <person name="Abin C.A."/>
            <person name="Hollibaugh J.T."/>
        </authorList>
    </citation>
    <scope>NUCLEOTIDE SEQUENCE [LARGE SCALE GENOMIC DNA]</scope>
    <source>
        <strain evidence="9 10">BR</strain>
    </source>
</reference>
<dbReference type="SUPFAM" id="SSF52096">
    <property type="entry name" value="ClpP/crotonase"/>
    <property type="match status" value="1"/>
</dbReference>
<dbReference type="STRING" id="337097.BHF71_04285"/>
<proteinExistence type="predicted"/>
<dbReference type="Pfam" id="PF25145">
    <property type="entry name" value="NfeD1b_N"/>
    <property type="match status" value="1"/>
</dbReference>
<feature type="transmembrane region" description="Helical" evidence="5">
    <location>
        <begin position="333"/>
        <end position="353"/>
    </location>
</feature>
<keyword evidence="3 5" id="KW-1133">Transmembrane helix</keyword>
<sequence length="444" mass="48274">MYLTRKVALTSMVAILFVIQLFSFLYPVIVSAKEQVIYVVKVEQTIDKGLARYLDRAFDEANEGDADAIILEINTLGGSVDAAVDIGELIIREQIPIIAFIKGNAISAGSYISFSADKIFMEPNSNIGAAAVRTISGEEVDPKITSFWASKMENAAKQQGKNDEIARGMVDPNVEIPGISKKGELITLGSDEALQYGIADGIANNRNELLKLLGLENARVEEVSLSPAEMLARLVTNPFVIPFLLTIGLAGILIELFIPGFGIPGIVGLSAFGLYFFGNYLAGFAGLESIFLFVIGFILMVIELFVPGFGIFGVIGVILLGSGIVLAAENSSYGFIGLTIALFVNTILAFILFKYFSYRGIWNHFILKEEQNKAMGYVSHDKDVNLIGKKGKTVSKLRPAGIAIIEGIRYDVVSEGNFINMGQDIEVIRVDGTKIVVREFEIKN</sequence>
<feature type="domain" description="NfeD1b N-terminal" evidence="8">
    <location>
        <begin position="37"/>
        <end position="222"/>
    </location>
</feature>
<evidence type="ECO:0000256" key="1">
    <source>
        <dbReference type="ARBA" id="ARBA00004141"/>
    </source>
</evidence>
<dbReference type="Gene3D" id="2.40.50.140">
    <property type="entry name" value="Nucleic acid-binding proteins"/>
    <property type="match status" value="1"/>
</dbReference>
<dbReference type="SUPFAM" id="SSF141322">
    <property type="entry name" value="NfeD domain-like"/>
    <property type="match status" value="1"/>
</dbReference>
<dbReference type="GO" id="GO:0005886">
    <property type="term" value="C:plasma membrane"/>
    <property type="evidence" value="ECO:0007669"/>
    <property type="project" value="TreeGrafter"/>
</dbReference>
<feature type="transmembrane region" description="Helical" evidence="5">
    <location>
        <begin position="309"/>
        <end position="327"/>
    </location>
</feature>
<dbReference type="Pfam" id="PF01957">
    <property type="entry name" value="NfeD"/>
    <property type="match status" value="1"/>
</dbReference>
<evidence type="ECO:0000313" key="10">
    <source>
        <dbReference type="Proteomes" id="UP000243739"/>
    </source>
</evidence>
<organism evidence="9 10">
    <name type="scientific">Vulcanibacillus modesticaldus</name>
    <dbReference type="NCBI Taxonomy" id="337097"/>
    <lineage>
        <taxon>Bacteria</taxon>
        <taxon>Bacillati</taxon>
        <taxon>Bacillota</taxon>
        <taxon>Bacilli</taxon>
        <taxon>Bacillales</taxon>
        <taxon>Bacillaceae</taxon>
        <taxon>Vulcanibacillus</taxon>
    </lineage>
</organism>
<dbReference type="InterPro" id="IPR012340">
    <property type="entry name" value="NA-bd_OB-fold"/>
</dbReference>
<dbReference type="InterPro" id="IPR029045">
    <property type="entry name" value="ClpP/crotonase-like_dom_sf"/>
</dbReference>
<dbReference type="OrthoDB" id="9806253at2"/>
<dbReference type="PANTHER" id="PTHR33507:SF3">
    <property type="entry name" value="INNER MEMBRANE PROTEIN YBBJ"/>
    <property type="match status" value="1"/>
</dbReference>
<dbReference type="CDD" id="cd07021">
    <property type="entry name" value="Clp_protease_NfeD_like"/>
    <property type="match status" value="1"/>
</dbReference>
<feature type="domain" description="NfeD integral membrane" evidence="7">
    <location>
        <begin position="240"/>
        <end position="354"/>
    </location>
</feature>
<dbReference type="AlphaFoldDB" id="A0A1D2YSC5"/>
<evidence type="ECO:0000259" key="6">
    <source>
        <dbReference type="Pfam" id="PF01957"/>
    </source>
</evidence>
<evidence type="ECO:0000256" key="2">
    <source>
        <dbReference type="ARBA" id="ARBA00022692"/>
    </source>
</evidence>
<dbReference type="Pfam" id="PF24961">
    <property type="entry name" value="NfeD_membrane"/>
    <property type="match status" value="1"/>
</dbReference>
<dbReference type="InterPro" id="IPR002810">
    <property type="entry name" value="NfeD-like_C"/>
</dbReference>
<evidence type="ECO:0000259" key="8">
    <source>
        <dbReference type="Pfam" id="PF25145"/>
    </source>
</evidence>
<comment type="caution">
    <text evidence="9">The sequence shown here is derived from an EMBL/GenBank/DDBJ whole genome shotgun (WGS) entry which is preliminary data.</text>
</comment>
<dbReference type="Proteomes" id="UP000243739">
    <property type="component" value="Unassembled WGS sequence"/>
</dbReference>
<dbReference type="InterPro" id="IPR052165">
    <property type="entry name" value="Membrane_assoc_protease"/>
</dbReference>
<keyword evidence="10" id="KW-1185">Reference proteome</keyword>
<evidence type="ECO:0000256" key="4">
    <source>
        <dbReference type="ARBA" id="ARBA00023136"/>
    </source>
</evidence>
<evidence type="ECO:0000256" key="5">
    <source>
        <dbReference type="SAM" id="Phobius"/>
    </source>
</evidence>
<evidence type="ECO:0000259" key="7">
    <source>
        <dbReference type="Pfam" id="PF24961"/>
    </source>
</evidence>
<comment type="subcellular location">
    <subcellularLocation>
        <location evidence="1">Membrane</location>
        <topology evidence="1">Multi-pass membrane protein</topology>
    </subcellularLocation>
</comment>
<dbReference type="InterPro" id="IPR056738">
    <property type="entry name" value="NfeD1b_N"/>
</dbReference>
<dbReference type="EMBL" id="MIJF01000078">
    <property type="protein sequence ID" value="OEF96954.1"/>
    <property type="molecule type" value="Genomic_DNA"/>
</dbReference>
<name>A0A1D2YSC5_9BACI</name>
<keyword evidence="2 5" id="KW-0812">Transmembrane</keyword>
<evidence type="ECO:0000256" key="3">
    <source>
        <dbReference type="ARBA" id="ARBA00022989"/>
    </source>
</evidence>
<dbReference type="Gene3D" id="3.90.226.10">
    <property type="entry name" value="2-enoyl-CoA Hydratase, Chain A, domain 1"/>
    <property type="match status" value="1"/>
</dbReference>
<accession>A0A1D2YSC5</accession>
<gene>
    <name evidence="9" type="ORF">BHF71_04285</name>
</gene>
<dbReference type="InterPro" id="IPR056739">
    <property type="entry name" value="NfeD_membrane"/>
</dbReference>
<dbReference type="PANTHER" id="PTHR33507">
    <property type="entry name" value="INNER MEMBRANE PROTEIN YBBJ"/>
    <property type="match status" value="1"/>
</dbReference>
<feature type="domain" description="NfeD-like C-terminal" evidence="6">
    <location>
        <begin position="386"/>
        <end position="438"/>
    </location>
</feature>